<reference evidence="3 5" key="1">
    <citation type="submission" date="2017-02" db="EMBL/GenBank/DDBJ databases">
        <title>Draft genome sequence of Moraxella caviae CCUG 355 type strain.</title>
        <authorList>
            <person name="Engstrom-Jakobsson H."/>
            <person name="Salva-Serra F."/>
            <person name="Thorell K."/>
            <person name="Gonzales-Siles L."/>
            <person name="Karlsson R."/>
            <person name="Boulund F."/>
            <person name="Engstrand L."/>
            <person name="Moore E."/>
        </authorList>
    </citation>
    <scope>NUCLEOTIDE SEQUENCE [LARGE SCALE GENOMIC DNA]</scope>
    <source>
        <strain evidence="3 5">CCUG 355</strain>
    </source>
</reference>
<sequence>MTKRSSYSHVAQTGAVGQILVLFLAALLFASVVVAVVGYKVGYRQGVHTASTAESGEEFSAADATALHAENARLKEETAKISQERDISIGNLEQLRQDYEELQTTNLQLTQVNDLLKSSVAEQGGVALKVLGAQIEALPENTFEYRFDVAMLDVSGKSVRMTPKLTLLNATSMVEIPLEPSSYQIDGVANIRGRFIMPEGFTPRQMKLELIAGEQEVQQLYNWQVGKVISDAPSSLAEAGKTDKRPIATSDTKSKN</sequence>
<keyword evidence="1" id="KW-0175">Coiled coil</keyword>
<dbReference type="OrthoDB" id="7056878at2"/>
<dbReference type="RefSeq" id="WP_078277245.1">
    <property type="nucleotide sequence ID" value="NZ_CAACXO010000022.1"/>
</dbReference>
<evidence type="ECO:0000256" key="2">
    <source>
        <dbReference type="SAM" id="MobiDB-lite"/>
    </source>
</evidence>
<evidence type="ECO:0000313" key="3">
    <source>
        <dbReference type="EMBL" id="OOR87846.1"/>
    </source>
</evidence>
<feature type="region of interest" description="Disordered" evidence="2">
    <location>
        <begin position="234"/>
        <end position="256"/>
    </location>
</feature>
<dbReference type="Proteomes" id="UP000255279">
    <property type="component" value="Unassembled WGS sequence"/>
</dbReference>
<feature type="coiled-coil region" evidence="1">
    <location>
        <begin position="64"/>
        <end position="112"/>
    </location>
</feature>
<proteinExistence type="predicted"/>
<dbReference type="Proteomes" id="UP000190435">
    <property type="component" value="Unassembled WGS sequence"/>
</dbReference>
<gene>
    <name evidence="3" type="ORF">B0181_09425</name>
    <name evidence="4" type="ORF">NCTC10293_02486</name>
</gene>
<organism evidence="3 5">
    <name type="scientific">Moraxella caviae</name>
    <dbReference type="NCBI Taxonomy" id="34060"/>
    <lineage>
        <taxon>Bacteria</taxon>
        <taxon>Pseudomonadati</taxon>
        <taxon>Pseudomonadota</taxon>
        <taxon>Gammaproteobacteria</taxon>
        <taxon>Moraxellales</taxon>
        <taxon>Moraxellaceae</taxon>
        <taxon>Moraxella</taxon>
    </lineage>
</organism>
<evidence type="ECO:0000313" key="6">
    <source>
        <dbReference type="Proteomes" id="UP000255279"/>
    </source>
</evidence>
<feature type="compositionally biased region" description="Basic and acidic residues" evidence="2">
    <location>
        <begin position="240"/>
        <end position="256"/>
    </location>
</feature>
<keyword evidence="5" id="KW-1185">Reference proteome</keyword>
<accession>A0A1S9ZWC5</accession>
<reference evidence="4 6" key="2">
    <citation type="submission" date="2018-06" db="EMBL/GenBank/DDBJ databases">
        <authorList>
            <consortium name="Pathogen Informatics"/>
            <person name="Doyle S."/>
        </authorList>
    </citation>
    <scope>NUCLEOTIDE SEQUENCE [LARGE SCALE GENOMIC DNA]</scope>
    <source>
        <strain evidence="4 6">NCTC10293</strain>
    </source>
</reference>
<evidence type="ECO:0000256" key="1">
    <source>
        <dbReference type="SAM" id="Coils"/>
    </source>
</evidence>
<dbReference type="EMBL" id="UGQE01000004">
    <property type="protein sequence ID" value="STZ14881.1"/>
    <property type="molecule type" value="Genomic_DNA"/>
</dbReference>
<evidence type="ECO:0000313" key="4">
    <source>
        <dbReference type="EMBL" id="STZ14881.1"/>
    </source>
</evidence>
<dbReference type="EMBL" id="MUXU01000061">
    <property type="protein sequence ID" value="OOR87846.1"/>
    <property type="molecule type" value="Genomic_DNA"/>
</dbReference>
<protein>
    <submittedName>
        <fullName evidence="3">Uncharacterized protein</fullName>
    </submittedName>
</protein>
<evidence type="ECO:0000313" key="5">
    <source>
        <dbReference type="Proteomes" id="UP000190435"/>
    </source>
</evidence>
<name>A0A1S9ZWC5_9GAMM</name>
<dbReference type="AlphaFoldDB" id="A0A1S9ZWC5"/>